<proteinExistence type="predicted"/>
<evidence type="ECO:0000313" key="4">
    <source>
        <dbReference type="EMBL" id="RXG12335.1"/>
    </source>
</evidence>
<protein>
    <recommendedName>
        <fullName evidence="6">Glycosyltransferase involved in cell wall biosynthesis</fullName>
    </recommendedName>
</protein>
<comment type="caution">
    <text evidence="4">The sequence shown here is derived from an EMBL/GenBank/DDBJ whole genome shotgun (WGS) entry which is preliminary data.</text>
</comment>
<evidence type="ECO:0000259" key="3">
    <source>
        <dbReference type="Pfam" id="PF02709"/>
    </source>
</evidence>
<dbReference type="SUPFAM" id="SSF53448">
    <property type="entry name" value="Nucleotide-diphospho-sugar transferases"/>
    <property type="match status" value="1"/>
</dbReference>
<feature type="domain" description="Glycosyltransferase 2-like" evidence="2">
    <location>
        <begin position="7"/>
        <end position="121"/>
    </location>
</feature>
<evidence type="ECO:0000256" key="1">
    <source>
        <dbReference type="ARBA" id="ARBA00022679"/>
    </source>
</evidence>
<name>A0A4Q0NRG9_9FLAO</name>
<dbReference type="PANTHER" id="PTHR22916">
    <property type="entry name" value="GLYCOSYLTRANSFERASE"/>
    <property type="match status" value="1"/>
</dbReference>
<dbReference type="InterPro" id="IPR027791">
    <property type="entry name" value="Galactosyl_T_C"/>
</dbReference>
<dbReference type="AlphaFoldDB" id="A0A4Q0NRG9"/>
<dbReference type="CDD" id="cd00761">
    <property type="entry name" value="Glyco_tranf_GTA_type"/>
    <property type="match status" value="1"/>
</dbReference>
<accession>A0A4Q0NRG9</accession>
<organism evidence="4 5">
    <name type="scientific">Leeuwenhoekiella aestuarii</name>
    <dbReference type="NCBI Taxonomy" id="2249426"/>
    <lineage>
        <taxon>Bacteria</taxon>
        <taxon>Pseudomonadati</taxon>
        <taxon>Bacteroidota</taxon>
        <taxon>Flavobacteriia</taxon>
        <taxon>Flavobacteriales</taxon>
        <taxon>Flavobacteriaceae</taxon>
        <taxon>Leeuwenhoekiella</taxon>
    </lineage>
</organism>
<dbReference type="Proteomes" id="UP000289821">
    <property type="component" value="Unassembled WGS sequence"/>
</dbReference>
<dbReference type="Gene3D" id="3.90.550.10">
    <property type="entry name" value="Spore Coat Polysaccharide Biosynthesis Protein SpsA, Chain A"/>
    <property type="match status" value="1"/>
</dbReference>
<evidence type="ECO:0008006" key="6">
    <source>
        <dbReference type="Google" id="ProtNLM"/>
    </source>
</evidence>
<dbReference type="InterPro" id="IPR001173">
    <property type="entry name" value="Glyco_trans_2-like"/>
</dbReference>
<evidence type="ECO:0000259" key="2">
    <source>
        <dbReference type="Pfam" id="PF00535"/>
    </source>
</evidence>
<dbReference type="RefSeq" id="WP_201740498.1">
    <property type="nucleotide sequence ID" value="NZ_QOVI01000007.1"/>
</dbReference>
<dbReference type="Pfam" id="PF02709">
    <property type="entry name" value="Glyco_transf_7C"/>
    <property type="match status" value="1"/>
</dbReference>
<evidence type="ECO:0000313" key="5">
    <source>
        <dbReference type="Proteomes" id="UP000289821"/>
    </source>
</evidence>
<dbReference type="Pfam" id="PF00535">
    <property type="entry name" value="Glycos_transf_2"/>
    <property type="match status" value="1"/>
</dbReference>
<sequence>MNKPFVSIVIPCYNDYEYIEDAINYAIRQTNIAKEIIVVDDGSNQRTKNELSRLKPNIDVLITQKNKGLSAARNIGICRSKGEYILVWDSDDYFDITFCEKAVGILNQKYPEYKLVCSDIQRFNSEGAIDIIKPIGGNLRNFLFSNAAVGTSMFKKSDWLAVGGYDEKMKRGYEDWEFFIRLFRQSGAAYVIKEPLFNYRQKKESMHIEAKKIRFQLWSYIFKKHKDLYILYYDELVDFLLNKVEREEFEKIKNTKRLEYRIGYSILKPLRFIKHKLKL</sequence>
<reference evidence="4 5" key="1">
    <citation type="submission" date="2018-07" db="EMBL/GenBank/DDBJ databases">
        <title>Leeuwenhoekiella genomics.</title>
        <authorList>
            <person name="Tahon G."/>
            <person name="Willems A."/>
        </authorList>
    </citation>
    <scope>NUCLEOTIDE SEQUENCE [LARGE SCALE GENOMIC DNA]</scope>
    <source>
        <strain evidence="4 5">R-50232</strain>
    </source>
</reference>
<dbReference type="InterPro" id="IPR029044">
    <property type="entry name" value="Nucleotide-diphossugar_trans"/>
</dbReference>
<keyword evidence="5" id="KW-1185">Reference proteome</keyword>
<keyword evidence="1" id="KW-0808">Transferase</keyword>
<dbReference type="EMBL" id="QOVI01000007">
    <property type="protein sequence ID" value="RXG12335.1"/>
    <property type="molecule type" value="Genomic_DNA"/>
</dbReference>
<dbReference type="GO" id="GO:0016758">
    <property type="term" value="F:hexosyltransferase activity"/>
    <property type="evidence" value="ECO:0007669"/>
    <property type="project" value="UniProtKB-ARBA"/>
</dbReference>
<feature type="domain" description="Galactosyltransferase C-terminal" evidence="3">
    <location>
        <begin position="149"/>
        <end position="188"/>
    </location>
</feature>
<gene>
    <name evidence="4" type="ORF">DSM04_107106</name>
</gene>